<evidence type="ECO:0000313" key="2">
    <source>
        <dbReference type="EMBL" id="MEE6259275.1"/>
    </source>
</evidence>
<dbReference type="EMBL" id="JAZGQK010000010">
    <property type="protein sequence ID" value="MEE6259275.1"/>
    <property type="molecule type" value="Genomic_DNA"/>
</dbReference>
<feature type="transmembrane region" description="Helical" evidence="1">
    <location>
        <begin position="63"/>
        <end position="82"/>
    </location>
</feature>
<reference evidence="2 3" key="1">
    <citation type="submission" date="2024-01" db="EMBL/GenBank/DDBJ databases">
        <title>Genome insights into Plantactinospora sonchi sp. nov.</title>
        <authorList>
            <person name="Wang L."/>
        </authorList>
    </citation>
    <scope>NUCLEOTIDE SEQUENCE [LARGE SCALE GENOMIC DNA]</scope>
    <source>
        <strain evidence="2 3">NEAU-QY2</strain>
    </source>
</reference>
<feature type="transmembrane region" description="Helical" evidence="1">
    <location>
        <begin position="12"/>
        <end position="33"/>
    </location>
</feature>
<proteinExistence type="predicted"/>
<dbReference type="CDD" id="cd07812">
    <property type="entry name" value="SRPBCC"/>
    <property type="match status" value="1"/>
</dbReference>
<gene>
    <name evidence="2" type="ORF">V1633_12335</name>
</gene>
<keyword evidence="3" id="KW-1185">Reference proteome</keyword>
<evidence type="ECO:0000256" key="1">
    <source>
        <dbReference type="SAM" id="Phobius"/>
    </source>
</evidence>
<comment type="caution">
    <text evidence="2">The sequence shown here is derived from an EMBL/GenBank/DDBJ whole genome shotgun (WGS) entry which is preliminary data.</text>
</comment>
<organism evidence="2 3">
    <name type="scientific">Plantactinospora sonchi</name>
    <dbReference type="NCBI Taxonomy" id="1544735"/>
    <lineage>
        <taxon>Bacteria</taxon>
        <taxon>Bacillati</taxon>
        <taxon>Actinomycetota</taxon>
        <taxon>Actinomycetes</taxon>
        <taxon>Micromonosporales</taxon>
        <taxon>Micromonosporaceae</taxon>
        <taxon>Plantactinospora</taxon>
    </lineage>
</organism>
<dbReference type="RefSeq" id="WP_331214404.1">
    <property type="nucleotide sequence ID" value="NZ_JAZGQK010000010.1"/>
</dbReference>
<accession>A0ABU7RRZ5</accession>
<evidence type="ECO:0000313" key="3">
    <source>
        <dbReference type="Proteomes" id="UP001332243"/>
    </source>
</evidence>
<dbReference type="Proteomes" id="UP001332243">
    <property type="component" value="Unassembled WGS sequence"/>
</dbReference>
<keyword evidence="1" id="KW-1133">Transmembrane helix</keyword>
<feature type="transmembrane region" description="Helical" evidence="1">
    <location>
        <begin position="40"/>
        <end position="57"/>
    </location>
</feature>
<dbReference type="SUPFAM" id="SSF55961">
    <property type="entry name" value="Bet v1-like"/>
    <property type="match status" value="1"/>
</dbReference>
<keyword evidence="1" id="KW-0812">Transmembrane</keyword>
<sequence length="298" mass="32146">MSAPEEPPRPRTANWIVTGLIGMFGVVGFTLAVRSGRTDSALLFVGLPVLLAVVLAMTPARTAHGRVFLFTTVCLLLASVALQEGAVCVILAAPLVYGVVHGTTALIHWWRSANRPYYAVAVLPLLLAGGVEGSTDGLRIDPEQSVQVVRRITLPADQFAERIAAGPKPVPVRSVPLRLLGVPLPRQVSGDGLAVGDRWVFAYHGSSHGPGGHLVVEVERAEPGRIGFRFTEDTSITARWVTWRRAELNWRAVDSGQTEVRVTAAYQRGLDPSWYFGPVQDALMHEGAGHLLDMLALT</sequence>
<feature type="transmembrane region" description="Helical" evidence="1">
    <location>
        <begin position="89"/>
        <end position="110"/>
    </location>
</feature>
<name>A0ABU7RRZ5_9ACTN</name>
<keyword evidence="1" id="KW-0472">Membrane</keyword>
<protein>
    <submittedName>
        <fullName evidence="2">SRPBCC family protein</fullName>
    </submittedName>
</protein>